<name>A0AAE3TC85_9BACT</name>
<dbReference type="RefSeq" id="WP_321535407.1">
    <property type="nucleotide sequence ID" value="NZ_JARGDL010000005.1"/>
</dbReference>
<dbReference type="EMBL" id="JARGDL010000005">
    <property type="protein sequence ID" value="MDF1611640.1"/>
    <property type="molecule type" value="Genomic_DNA"/>
</dbReference>
<dbReference type="SUPFAM" id="SSF88659">
    <property type="entry name" value="Sigma3 and sigma4 domains of RNA polymerase sigma factors"/>
    <property type="match status" value="1"/>
</dbReference>
<sequence>MPQENTTYLNYLIEISKSGRQRGFLDLCQITLPNVYTTVFRLMNNIESTKRVTIKTYLIAWKEIKSFDEKQPLIIWLKNIAINLAMEELSVRHFVTQKVIEDEDKLSDVEKLEIAIQNLPFEERIIFVLHDLEGFNFHEIKNLISEYLIDEIKTILANARKLLIEKLNL</sequence>
<comment type="caution">
    <text evidence="1">The sequence shown here is derived from an EMBL/GenBank/DDBJ whole genome shotgun (WGS) entry which is preliminary data.</text>
</comment>
<dbReference type="InterPro" id="IPR013325">
    <property type="entry name" value="RNA_pol_sigma_r2"/>
</dbReference>
<dbReference type="SUPFAM" id="SSF88946">
    <property type="entry name" value="Sigma2 domain of RNA polymerase sigma factors"/>
    <property type="match status" value="1"/>
</dbReference>
<dbReference type="Gene3D" id="1.10.1740.10">
    <property type="match status" value="1"/>
</dbReference>
<dbReference type="GO" id="GO:0003700">
    <property type="term" value="F:DNA-binding transcription factor activity"/>
    <property type="evidence" value="ECO:0007669"/>
    <property type="project" value="InterPro"/>
</dbReference>
<dbReference type="GO" id="GO:0006352">
    <property type="term" value="P:DNA-templated transcription initiation"/>
    <property type="evidence" value="ECO:0007669"/>
    <property type="project" value="InterPro"/>
</dbReference>
<reference evidence="1" key="1">
    <citation type="submission" date="2023-03" db="EMBL/GenBank/DDBJ databases">
        <title>Stygiobacter electus gen. nov., sp. nov., facultatively anaerobic thermotolerant bacterium of the class Ignavibacteria from a well of Yessentuki mineral water deposit.</title>
        <authorList>
            <person name="Podosokorskaya O.A."/>
            <person name="Elcheninov A.G."/>
            <person name="Petrova N.F."/>
            <person name="Zavarzina D.G."/>
            <person name="Kublanov I.V."/>
            <person name="Merkel A.Y."/>
        </authorList>
    </citation>
    <scope>NUCLEOTIDE SEQUENCE</scope>
    <source>
        <strain evidence="1">09-Me</strain>
    </source>
</reference>
<dbReference type="Gene3D" id="1.10.10.10">
    <property type="entry name" value="Winged helix-like DNA-binding domain superfamily/Winged helix DNA-binding domain"/>
    <property type="match status" value="1"/>
</dbReference>
<dbReference type="InterPro" id="IPR013324">
    <property type="entry name" value="RNA_pol_sigma_r3/r4-like"/>
</dbReference>
<gene>
    <name evidence="1" type="ORF">P0M35_05735</name>
</gene>
<keyword evidence="2" id="KW-1185">Reference proteome</keyword>
<proteinExistence type="predicted"/>
<evidence type="ECO:0000313" key="1">
    <source>
        <dbReference type="EMBL" id="MDF1611640.1"/>
    </source>
</evidence>
<organism evidence="1 2">
    <name type="scientific">Stygiobacter electus</name>
    <dbReference type="NCBI Taxonomy" id="3032292"/>
    <lineage>
        <taxon>Bacteria</taxon>
        <taxon>Pseudomonadati</taxon>
        <taxon>Ignavibacteriota</taxon>
        <taxon>Ignavibacteria</taxon>
        <taxon>Ignavibacteriales</taxon>
        <taxon>Melioribacteraceae</taxon>
        <taxon>Stygiobacter</taxon>
    </lineage>
</organism>
<accession>A0AAE3TC85</accession>
<evidence type="ECO:0000313" key="2">
    <source>
        <dbReference type="Proteomes" id="UP001221302"/>
    </source>
</evidence>
<protein>
    <submittedName>
        <fullName evidence="1">Uncharacterized protein</fullName>
    </submittedName>
</protein>
<dbReference type="AlphaFoldDB" id="A0AAE3TC85"/>
<dbReference type="InterPro" id="IPR036388">
    <property type="entry name" value="WH-like_DNA-bd_sf"/>
</dbReference>
<dbReference type="Proteomes" id="UP001221302">
    <property type="component" value="Unassembled WGS sequence"/>
</dbReference>